<keyword evidence="2" id="KW-1003">Cell membrane</keyword>
<evidence type="ECO:0000313" key="14">
    <source>
        <dbReference type="EMBL" id="GCC29858.1"/>
    </source>
</evidence>
<feature type="transmembrane region" description="Helical" evidence="12">
    <location>
        <begin position="370"/>
        <end position="391"/>
    </location>
</feature>
<dbReference type="GO" id="GO:0007156">
    <property type="term" value="P:homophilic cell adhesion via plasma membrane adhesion molecules"/>
    <property type="evidence" value="ECO:0007669"/>
    <property type="project" value="InterPro"/>
</dbReference>
<gene>
    <name evidence="14" type="ORF">chiPu_0008301</name>
</gene>
<evidence type="ECO:0000256" key="6">
    <source>
        <dbReference type="ARBA" id="ARBA00022837"/>
    </source>
</evidence>
<dbReference type="InterPro" id="IPR015919">
    <property type="entry name" value="Cadherin-like_sf"/>
</dbReference>
<dbReference type="Proteomes" id="UP000287033">
    <property type="component" value="Unassembled WGS sequence"/>
</dbReference>
<keyword evidence="4" id="KW-0732">Signal</keyword>
<evidence type="ECO:0000256" key="4">
    <source>
        <dbReference type="ARBA" id="ARBA00022729"/>
    </source>
</evidence>
<keyword evidence="10" id="KW-0325">Glycoprotein</keyword>
<sequence length="489" mass="54309">MDKAHPYMVGRAKVIVELIDVNDNAPEIKVTSVSSTVAEDAQFGSVIAVINVTDLDSAQNGHVYCEVPMIIPFKLQLALRGNYKLIASAILHRETTPLYNIKISAWDGGTPPISTHKNILVPVSDINVQAPKFTQSSYIVYLMENNTPGAFRYTVTALDYDIHKNGDVVYSIAENHLPKGPGSVTINAKNGNIYSLLSFDYEQLKQFHIQVQARDGGFPQLSRTAIVNVIILDQNDNVPVIVSPLVWNNSALLEIRPQSVHPGDLFTKRIATDADSGQNARLSYQILKATHPSKFTLSPLSGELRATTYFRDQNITTENLIFLVKDNGQPSRSSTATISFTIASNVTVKSFERTSEVKYFDYFSDLNRSLIIILGSASFLFLVVIIFLIVLKFKQDSNITEDYSIPVSCNRQRNSNDISNPIRVGKKTSCYGGPGQSEYCAFNSGIVQERFSIFETCSSYFALQRSEYPEHQSNDLAQPIMFMLTGNSL</sequence>
<keyword evidence="8 12" id="KW-1133">Transmembrane helix</keyword>
<evidence type="ECO:0000256" key="10">
    <source>
        <dbReference type="ARBA" id="ARBA00023180"/>
    </source>
</evidence>
<dbReference type="EMBL" id="BEZZ01000269">
    <property type="protein sequence ID" value="GCC29858.1"/>
    <property type="molecule type" value="Genomic_DNA"/>
</dbReference>
<organism evidence="14 15">
    <name type="scientific">Chiloscyllium punctatum</name>
    <name type="common">Brownbanded bambooshark</name>
    <name type="synonym">Hemiscyllium punctatum</name>
    <dbReference type="NCBI Taxonomy" id="137246"/>
    <lineage>
        <taxon>Eukaryota</taxon>
        <taxon>Metazoa</taxon>
        <taxon>Chordata</taxon>
        <taxon>Craniata</taxon>
        <taxon>Vertebrata</taxon>
        <taxon>Chondrichthyes</taxon>
        <taxon>Elasmobranchii</taxon>
        <taxon>Galeomorphii</taxon>
        <taxon>Galeoidea</taxon>
        <taxon>Orectolobiformes</taxon>
        <taxon>Hemiscylliidae</taxon>
        <taxon>Chiloscyllium</taxon>
    </lineage>
</organism>
<evidence type="ECO:0000256" key="5">
    <source>
        <dbReference type="ARBA" id="ARBA00022737"/>
    </source>
</evidence>
<dbReference type="FunFam" id="2.60.40.60:FF:000004">
    <property type="entry name" value="Protocadherin 1 gamma 2"/>
    <property type="match status" value="1"/>
</dbReference>
<evidence type="ECO:0000256" key="9">
    <source>
        <dbReference type="ARBA" id="ARBA00023136"/>
    </source>
</evidence>
<keyword evidence="9 12" id="KW-0472">Membrane</keyword>
<name>A0A401SHI3_CHIPU</name>
<evidence type="ECO:0000256" key="12">
    <source>
        <dbReference type="SAM" id="Phobius"/>
    </source>
</evidence>
<dbReference type="InterPro" id="IPR002126">
    <property type="entry name" value="Cadherin-like_dom"/>
</dbReference>
<evidence type="ECO:0000259" key="13">
    <source>
        <dbReference type="PROSITE" id="PS50268"/>
    </source>
</evidence>
<dbReference type="GO" id="GO:0005509">
    <property type="term" value="F:calcium ion binding"/>
    <property type="evidence" value="ECO:0007669"/>
    <property type="project" value="UniProtKB-UniRule"/>
</dbReference>
<comment type="subcellular location">
    <subcellularLocation>
        <location evidence="1">Cell membrane</location>
        <topology evidence="1">Single-pass type I membrane protein</topology>
    </subcellularLocation>
</comment>
<protein>
    <recommendedName>
        <fullName evidence="13">Cadherin domain-containing protein</fullName>
    </recommendedName>
</protein>
<evidence type="ECO:0000256" key="1">
    <source>
        <dbReference type="ARBA" id="ARBA00004251"/>
    </source>
</evidence>
<dbReference type="SUPFAM" id="SSF49313">
    <property type="entry name" value="Cadherin-like"/>
    <property type="match status" value="3"/>
</dbReference>
<dbReference type="PANTHER" id="PTHR24028:SF236">
    <property type="entry name" value="PROTOCADHERIN GAMMA-C3"/>
    <property type="match status" value="1"/>
</dbReference>
<dbReference type="GO" id="GO:0005886">
    <property type="term" value="C:plasma membrane"/>
    <property type="evidence" value="ECO:0007669"/>
    <property type="project" value="UniProtKB-SubCell"/>
</dbReference>
<evidence type="ECO:0000256" key="7">
    <source>
        <dbReference type="ARBA" id="ARBA00022889"/>
    </source>
</evidence>
<dbReference type="FunFam" id="2.60.40.60:FF:000001">
    <property type="entry name" value="Protocadherin alpha 2"/>
    <property type="match status" value="1"/>
</dbReference>
<dbReference type="CDD" id="cd11304">
    <property type="entry name" value="Cadherin_repeat"/>
    <property type="match status" value="3"/>
</dbReference>
<proteinExistence type="predicted"/>
<dbReference type="PROSITE" id="PS00232">
    <property type="entry name" value="CADHERIN_1"/>
    <property type="match status" value="2"/>
</dbReference>
<comment type="caution">
    <text evidence="14">The sequence shown here is derived from an EMBL/GenBank/DDBJ whole genome shotgun (WGS) entry which is preliminary data.</text>
</comment>
<dbReference type="InterPro" id="IPR020894">
    <property type="entry name" value="Cadherin_CS"/>
</dbReference>
<feature type="domain" description="Cadherin" evidence="13">
    <location>
        <begin position="271"/>
        <end position="342"/>
    </location>
</feature>
<evidence type="ECO:0000256" key="3">
    <source>
        <dbReference type="ARBA" id="ARBA00022692"/>
    </source>
</evidence>
<dbReference type="Pfam" id="PF00028">
    <property type="entry name" value="Cadherin"/>
    <property type="match status" value="2"/>
</dbReference>
<dbReference type="PRINTS" id="PR00205">
    <property type="entry name" value="CADHERIN"/>
</dbReference>
<feature type="domain" description="Cadherin" evidence="13">
    <location>
        <begin position="29"/>
        <end position="133"/>
    </location>
</feature>
<evidence type="ECO:0000256" key="8">
    <source>
        <dbReference type="ARBA" id="ARBA00022989"/>
    </source>
</evidence>
<accession>A0A401SHI3</accession>
<dbReference type="STRING" id="137246.A0A401SHI3"/>
<reference evidence="14 15" key="1">
    <citation type="journal article" date="2018" name="Nat. Ecol. Evol.">
        <title>Shark genomes provide insights into elasmobranch evolution and the origin of vertebrates.</title>
        <authorList>
            <person name="Hara Y"/>
            <person name="Yamaguchi K"/>
            <person name="Onimaru K"/>
            <person name="Kadota M"/>
            <person name="Koyanagi M"/>
            <person name="Keeley SD"/>
            <person name="Tatsumi K"/>
            <person name="Tanaka K"/>
            <person name="Motone F"/>
            <person name="Kageyama Y"/>
            <person name="Nozu R"/>
            <person name="Adachi N"/>
            <person name="Nishimura O"/>
            <person name="Nakagawa R"/>
            <person name="Tanegashima C"/>
            <person name="Kiyatake I"/>
            <person name="Matsumoto R"/>
            <person name="Murakumo K"/>
            <person name="Nishida K"/>
            <person name="Terakita A"/>
            <person name="Kuratani S"/>
            <person name="Sato K"/>
            <person name="Hyodo S Kuraku.S."/>
        </authorList>
    </citation>
    <scope>NUCLEOTIDE SEQUENCE [LARGE SCALE GENOMIC DNA]</scope>
</reference>
<dbReference type="Gene3D" id="2.60.40.60">
    <property type="entry name" value="Cadherins"/>
    <property type="match status" value="3"/>
</dbReference>
<dbReference type="FunFam" id="2.60.40.60:FF:000129">
    <property type="entry name" value="protocadherin alpha-C2 isoform X1"/>
    <property type="match status" value="1"/>
</dbReference>
<dbReference type="OMA" id="TNEVPFE"/>
<dbReference type="OrthoDB" id="6252479at2759"/>
<keyword evidence="5" id="KW-0677">Repeat</keyword>
<dbReference type="PROSITE" id="PS50268">
    <property type="entry name" value="CADHERIN_2"/>
    <property type="match status" value="3"/>
</dbReference>
<evidence type="ECO:0000313" key="15">
    <source>
        <dbReference type="Proteomes" id="UP000287033"/>
    </source>
</evidence>
<keyword evidence="7" id="KW-0130">Cell adhesion</keyword>
<evidence type="ECO:0000256" key="11">
    <source>
        <dbReference type="PROSITE-ProRule" id="PRU00043"/>
    </source>
</evidence>
<dbReference type="PANTHER" id="PTHR24028">
    <property type="entry name" value="CADHERIN-87A"/>
    <property type="match status" value="1"/>
</dbReference>
<evidence type="ECO:0000256" key="2">
    <source>
        <dbReference type="ARBA" id="ARBA00022475"/>
    </source>
</evidence>
<keyword evidence="3 12" id="KW-0812">Transmembrane</keyword>
<keyword evidence="15" id="KW-1185">Reference proteome</keyword>
<dbReference type="InterPro" id="IPR050174">
    <property type="entry name" value="Protocadherin/Cadherin-CA"/>
</dbReference>
<keyword evidence="6 11" id="KW-0106">Calcium</keyword>
<dbReference type="SMART" id="SM00112">
    <property type="entry name" value="CA"/>
    <property type="match status" value="3"/>
</dbReference>
<dbReference type="AlphaFoldDB" id="A0A401SHI3"/>
<feature type="domain" description="Cadherin" evidence="13">
    <location>
        <begin position="134"/>
        <end position="241"/>
    </location>
</feature>